<dbReference type="EMBL" id="JBHSRD010000002">
    <property type="protein sequence ID" value="MFC6005589.1"/>
    <property type="molecule type" value="Genomic_DNA"/>
</dbReference>
<accession>A0ABW1J9V0</accession>
<keyword evidence="2" id="KW-1185">Reference proteome</keyword>
<organism evidence="1 2">
    <name type="scientific">Angustibacter luteus</name>
    <dbReference type="NCBI Taxonomy" id="658456"/>
    <lineage>
        <taxon>Bacteria</taxon>
        <taxon>Bacillati</taxon>
        <taxon>Actinomycetota</taxon>
        <taxon>Actinomycetes</taxon>
        <taxon>Kineosporiales</taxon>
        <taxon>Kineosporiaceae</taxon>
    </lineage>
</organism>
<name>A0ABW1J9V0_9ACTN</name>
<proteinExistence type="predicted"/>
<sequence length="200" mass="21792">MSSSAPTDVLSDLATGWADAMQRWWDDSSSAVRSLQRSWTVEPQGRQKDCGCTESHDDCGCGDPCSCCIPQADIVLHARAGERRVLAFSLRNPRHREREVSLEVGPWHLCSDEPVQVQARFDVDSPLTLQGCERKVVRLLVAVSAGKDGEQREPLGDVQSCASAYADIRFEGCARPQRVAVVVHPASCDAVDVTCDCGCC</sequence>
<protein>
    <submittedName>
        <fullName evidence="1">Uncharacterized protein</fullName>
    </submittedName>
</protein>
<dbReference type="RefSeq" id="WP_345716475.1">
    <property type="nucleotide sequence ID" value="NZ_BAABFP010000005.1"/>
</dbReference>
<evidence type="ECO:0000313" key="2">
    <source>
        <dbReference type="Proteomes" id="UP001596189"/>
    </source>
</evidence>
<gene>
    <name evidence="1" type="ORF">ACFQDO_00460</name>
</gene>
<evidence type="ECO:0000313" key="1">
    <source>
        <dbReference type="EMBL" id="MFC6005589.1"/>
    </source>
</evidence>
<dbReference type="Proteomes" id="UP001596189">
    <property type="component" value="Unassembled WGS sequence"/>
</dbReference>
<reference evidence="2" key="1">
    <citation type="journal article" date="2019" name="Int. J. Syst. Evol. Microbiol.">
        <title>The Global Catalogue of Microorganisms (GCM) 10K type strain sequencing project: providing services to taxonomists for standard genome sequencing and annotation.</title>
        <authorList>
            <consortium name="The Broad Institute Genomics Platform"/>
            <consortium name="The Broad Institute Genome Sequencing Center for Infectious Disease"/>
            <person name="Wu L."/>
            <person name="Ma J."/>
        </authorList>
    </citation>
    <scope>NUCLEOTIDE SEQUENCE [LARGE SCALE GENOMIC DNA]</scope>
    <source>
        <strain evidence="2">KACC 14249</strain>
    </source>
</reference>
<comment type="caution">
    <text evidence="1">The sequence shown here is derived from an EMBL/GenBank/DDBJ whole genome shotgun (WGS) entry which is preliminary data.</text>
</comment>